<evidence type="ECO:0000256" key="1">
    <source>
        <dbReference type="ARBA" id="ARBA00022729"/>
    </source>
</evidence>
<feature type="domain" description="Yeast cell wall synthesis Kre9/Knh1-like N-terminal" evidence="4">
    <location>
        <begin position="23"/>
        <end position="113"/>
    </location>
</feature>
<evidence type="ECO:0000313" key="5">
    <source>
        <dbReference type="EMBL" id="KAK2738104.1"/>
    </source>
</evidence>
<keyword evidence="6" id="KW-1185">Reference proteome</keyword>
<dbReference type="Proteomes" id="UP001281614">
    <property type="component" value="Unassembled WGS sequence"/>
</dbReference>
<organism evidence="5 6">
    <name type="scientific">Colletotrichum kahawae</name>
    <name type="common">Coffee berry disease fungus</name>
    <dbReference type="NCBI Taxonomy" id="34407"/>
    <lineage>
        <taxon>Eukaryota</taxon>
        <taxon>Fungi</taxon>
        <taxon>Dikarya</taxon>
        <taxon>Ascomycota</taxon>
        <taxon>Pezizomycotina</taxon>
        <taxon>Sordariomycetes</taxon>
        <taxon>Hypocreomycetidae</taxon>
        <taxon>Glomerellales</taxon>
        <taxon>Glomerellaceae</taxon>
        <taxon>Colletotrichum</taxon>
        <taxon>Colletotrichum gloeosporioides species complex</taxon>
    </lineage>
</organism>
<dbReference type="InterPro" id="IPR018466">
    <property type="entry name" value="Kre9/Knh1-like_N"/>
</dbReference>
<comment type="caution">
    <text evidence="5">The sequence shown here is derived from an EMBL/GenBank/DDBJ whole genome shotgun (WGS) entry which is preliminary data.</text>
</comment>
<feature type="chain" id="PRO_5041991032" evidence="3">
    <location>
        <begin position="19"/>
        <end position="189"/>
    </location>
</feature>
<reference evidence="5" key="1">
    <citation type="submission" date="2023-02" db="EMBL/GenBank/DDBJ databases">
        <title>Colletotrichum kahawae CIFC_Que2 genome sequencing and assembly.</title>
        <authorList>
            <person name="Baroncelli R."/>
        </authorList>
    </citation>
    <scope>NUCLEOTIDE SEQUENCE</scope>
    <source>
        <strain evidence="5">CIFC_Que2</strain>
    </source>
</reference>
<feature type="signal peptide" evidence="3">
    <location>
        <begin position="1"/>
        <end position="18"/>
    </location>
</feature>
<dbReference type="PANTHER" id="PTHR35185:SF1">
    <property type="entry name" value="UPF0619 GPI-ANCHORED MEMBRANE PROTEIN C1322.10"/>
    <property type="match status" value="1"/>
</dbReference>
<dbReference type="InterPro" id="IPR052479">
    <property type="entry name" value="GPI-anchor_Adhesion_Reg"/>
</dbReference>
<dbReference type="EMBL" id="VYYT01000389">
    <property type="protein sequence ID" value="KAK2738104.1"/>
    <property type="molecule type" value="Genomic_DNA"/>
</dbReference>
<name>A0AAE0D372_COLKA</name>
<dbReference type="AlphaFoldDB" id="A0AAE0D372"/>
<evidence type="ECO:0000256" key="3">
    <source>
        <dbReference type="SAM" id="SignalP"/>
    </source>
</evidence>
<evidence type="ECO:0000313" key="6">
    <source>
        <dbReference type="Proteomes" id="UP001281614"/>
    </source>
</evidence>
<feature type="region of interest" description="Disordered" evidence="2">
    <location>
        <begin position="130"/>
        <end position="167"/>
    </location>
</feature>
<dbReference type="PANTHER" id="PTHR35185">
    <property type="entry name" value="SERINE/THREONINE-RICH PROTEIN ADG2-RELATED"/>
    <property type="match status" value="1"/>
</dbReference>
<evidence type="ECO:0000256" key="2">
    <source>
        <dbReference type="SAM" id="MobiDB-lite"/>
    </source>
</evidence>
<proteinExistence type="predicted"/>
<dbReference type="Pfam" id="PF10342">
    <property type="entry name" value="Kre9_KNH"/>
    <property type="match status" value="1"/>
</dbReference>
<sequence length="189" mass="18932">MYSKTALAITSLLAAAEAIKVTSPAKDAEWDVSETNEIKWDSVNTDPKSFEIVVVNQSAYPETSTTIATVQTSDGKYDLKDAKLSAGDKIRINFISTDTQNSGLLAQSETFSLTSDDSSSSASASASATASGSASASGSATASATGTASGTATGSAASGTSTSAPSSASAVKSTFAIFGSVALAAYMLF</sequence>
<protein>
    <submittedName>
        <fullName evidence="5">Extracellular conserved serine-rich protein</fullName>
    </submittedName>
</protein>
<keyword evidence="1 3" id="KW-0732">Signal</keyword>
<evidence type="ECO:0000259" key="4">
    <source>
        <dbReference type="Pfam" id="PF10342"/>
    </source>
</evidence>
<gene>
    <name evidence="5" type="ORF">CKAH01_07482</name>
</gene>
<accession>A0AAE0D372</accession>